<dbReference type="PANTHER" id="PTHR34356">
    <property type="entry name" value="ANTIGENIC HEAT-STABLE PROTEIN"/>
    <property type="match status" value="1"/>
</dbReference>
<evidence type="ECO:0000313" key="2">
    <source>
        <dbReference type="EMBL" id="WOH09572.1"/>
    </source>
</evidence>
<sequence length="199" mass="22608">MSEEASVISPDDVLQTLMNDGTIDAIRLKIITQLKANEELKNNTIKMVEQSKVLNTPGAEKQTKRELFDALRQELESSVLEKASKSVWEIILDQKGIGKDINETVEKVFCRLSGREPPLFPSIVESGPQAEKEKTNEPEKEITKEKTKEKETETKRETDKERPEKKGKEKENSDTIRKRKYIDTNTEEDGDEGASRSSI</sequence>
<dbReference type="Proteomes" id="UP000077755">
    <property type="component" value="Chromosome 7"/>
</dbReference>
<protein>
    <submittedName>
        <fullName evidence="2">Uncharacterized protein</fullName>
    </submittedName>
</protein>
<organism evidence="2 3">
    <name type="scientific">Daucus carota subsp. sativus</name>
    <name type="common">Carrot</name>
    <dbReference type="NCBI Taxonomy" id="79200"/>
    <lineage>
        <taxon>Eukaryota</taxon>
        <taxon>Viridiplantae</taxon>
        <taxon>Streptophyta</taxon>
        <taxon>Embryophyta</taxon>
        <taxon>Tracheophyta</taxon>
        <taxon>Spermatophyta</taxon>
        <taxon>Magnoliopsida</taxon>
        <taxon>eudicotyledons</taxon>
        <taxon>Gunneridae</taxon>
        <taxon>Pentapetalae</taxon>
        <taxon>asterids</taxon>
        <taxon>campanulids</taxon>
        <taxon>Apiales</taxon>
        <taxon>Apiaceae</taxon>
        <taxon>Apioideae</taxon>
        <taxon>Scandiceae</taxon>
        <taxon>Daucinae</taxon>
        <taxon>Daucus</taxon>
        <taxon>Daucus sect. Daucus</taxon>
    </lineage>
</organism>
<reference evidence="2" key="2">
    <citation type="submission" date="2022-03" db="EMBL/GenBank/DDBJ databases">
        <title>Draft title - Genomic analysis of global carrot germplasm unveils the trajectory of domestication and the origin of high carotenoid orange carrot.</title>
        <authorList>
            <person name="Iorizzo M."/>
            <person name="Ellison S."/>
            <person name="Senalik D."/>
            <person name="Macko-Podgorni A."/>
            <person name="Grzebelus D."/>
            <person name="Bostan H."/>
            <person name="Rolling W."/>
            <person name="Curaba J."/>
            <person name="Simon P."/>
        </authorList>
    </citation>
    <scope>NUCLEOTIDE SEQUENCE</scope>
    <source>
        <tissue evidence="2">Leaf</tissue>
    </source>
</reference>
<feature type="compositionally biased region" description="Basic and acidic residues" evidence="1">
    <location>
        <begin position="130"/>
        <end position="176"/>
    </location>
</feature>
<dbReference type="KEGG" id="dcr:108193759"/>
<keyword evidence="3" id="KW-1185">Reference proteome</keyword>
<feature type="region of interest" description="Disordered" evidence="1">
    <location>
        <begin position="117"/>
        <end position="199"/>
    </location>
</feature>
<name>A0AAF0XM58_DAUCS</name>
<proteinExistence type="predicted"/>
<gene>
    <name evidence="2" type="ORF">DCAR_0729029</name>
</gene>
<dbReference type="AlphaFoldDB" id="A0AAF0XM58"/>
<dbReference type="PANTHER" id="PTHR34356:SF1">
    <property type="entry name" value="ANTIGENIC HEAT-STABLE PROTEIN"/>
    <property type="match status" value="1"/>
</dbReference>
<reference evidence="2" key="1">
    <citation type="journal article" date="2016" name="Nat. Genet.">
        <title>A high-quality carrot genome assembly provides new insights into carotenoid accumulation and asterid genome evolution.</title>
        <authorList>
            <person name="Iorizzo M."/>
            <person name="Ellison S."/>
            <person name="Senalik D."/>
            <person name="Zeng P."/>
            <person name="Satapoomin P."/>
            <person name="Huang J."/>
            <person name="Bowman M."/>
            <person name="Iovene M."/>
            <person name="Sanseverino W."/>
            <person name="Cavagnaro P."/>
            <person name="Yildiz M."/>
            <person name="Macko-Podgorni A."/>
            <person name="Moranska E."/>
            <person name="Grzebelus E."/>
            <person name="Grzebelus D."/>
            <person name="Ashrafi H."/>
            <person name="Zheng Z."/>
            <person name="Cheng S."/>
            <person name="Spooner D."/>
            <person name="Van Deynze A."/>
            <person name="Simon P."/>
        </authorList>
    </citation>
    <scope>NUCLEOTIDE SEQUENCE</scope>
    <source>
        <tissue evidence="2">Leaf</tissue>
    </source>
</reference>
<evidence type="ECO:0000256" key="1">
    <source>
        <dbReference type="SAM" id="MobiDB-lite"/>
    </source>
</evidence>
<dbReference type="EMBL" id="CP093349">
    <property type="protein sequence ID" value="WOH09572.1"/>
    <property type="molecule type" value="Genomic_DNA"/>
</dbReference>
<evidence type="ECO:0000313" key="3">
    <source>
        <dbReference type="Proteomes" id="UP000077755"/>
    </source>
</evidence>
<accession>A0AAF0XM58</accession>